<keyword evidence="1" id="KW-0812">Transmembrane</keyword>
<dbReference type="EMBL" id="CP003345">
    <property type="protein sequence ID" value="AFM02594.1"/>
    <property type="molecule type" value="Genomic_DNA"/>
</dbReference>
<reference evidence="3" key="1">
    <citation type="submission" date="2012-06" db="EMBL/GenBank/DDBJ databases">
        <title>The complete genome of Flexibacter litoralis DSM 6794.</title>
        <authorList>
            <person name="Lucas S."/>
            <person name="Copeland A."/>
            <person name="Lapidus A."/>
            <person name="Glavina del Rio T."/>
            <person name="Dalin E."/>
            <person name="Tice H."/>
            <person name="Bruce D."/>
            <person name="Goodwin L."/>
            <person name="Pitluck S."/>
            <person name="Peters L."/>
            <person name="Ovchinnikova G."/>
            <person name="Lu M."/>
            <person name="Kyrpides N."/>
            <person name="Mavromatis K."/>
            <person name="Ivanova N."/>
            <person name="Brettin T."/>
            <person name="Detter J.C."/>
            <person name="Han C."/>
            <person name="Larimer F."/>
            <person name="Land M."/>
            <person name="Hauser L."/>
            <person name="Markowitz V."/>
            <person name="Cheng J.-F."/>
            <person name="Hugenholtz P."/>
            <person name="Woyke T."/>
            <person name="Wu D."/>
            <person name="Spring S."/>
            <person name="Lang E."/>
            <person name="Kopitz M."/>
            <person name="Brambilla E."/>
            <person name="Klenk H.-P."/>
            <person name="Eisen J.A."/>
        </authorList>
    </citation>
    <scope>NUCLEOTIDE SEQUENCE [LARGE SCALE GENOMIC DNA]</scope>
    <source>
        <strain evidence="3">ATCC 23117 / DSM 6794 / NBRC 15988 / NCIMB 1366 / Sio-4</strain>
    </source>
</reference>
<dbReference type="HOGENOM" id="CLU_3099077_0_0_10"/>
<organism evidence="2 3">
    <name type="scientific">Bernardetia litoralis (strain ATCC 23117 / DSM 6794 / NBRC 15988 / NCIMB 1366 / Fx l1 / Sio-4)</name>
    <name type="common">Flexibacter litoralis</name>
    <dbReference type="NCBI Taxonomy" id="880071"/>
    <lineage>
        <taxon>Bacteria</taxon>
        <taxon>Pseudomonadati</taxon>
        <taxon>Bacteroidota</taxon>
        <taxon>Cytophagia</taxon>
        <taxon>Cytophagales</taxon>
        <taxon>Bernardetiaceae</taxon>
        <taxon>Bernardetia</taxon>
    </lineage>
</organism>
<dbReference type="AlphaFoldDB" id="I4AF59"/>
<evidence type="ECO:0000313" key="3">
    <source>
        <dbReference type="Proteomes" id="UP000006054"/>
    </source>
</evidence>
<keyword evidence="3" id="KW-1185">Reference proteome</keyword>
<keyword evidence="1" id="KW-0472">Membrane</keyword>
<evidence type="ECO:0000313" key="2">
    <source>
        <dbReference type="EMBL" id="AFM02594.1"/>
    </source>
</evidence>
<dbReference type="KEGG" id="fli:Fleli_0088"/>
<dbReference type="Proteomes" id="UP000006054">
    <property type="component" value="Chromosome"/>
</dbReference>
<feature type="transmembrane region" description="Helical" evidence="1">
    <location>
        <begin position="6"/>
        <end position="26"/>
    </location>
</feature>
<keyword evidence="1" id="KW-1133">Transmembrane helix</keyword>
<protein>
    <submittedName>
        <fullName evidence="2">Uncharacterized protein</fullName>
    </submittedName>
</protein>
<name>I4AF59_BERLS</name>
<gene>
    <name evidence="2" type="ordered locus">Fleli_0088</name>
</gene>
<sequence precursor="true">MKFSLFALPIIAMSLFLVGLCGNIFSPSTLKTISLKMPLGETIELNNLNKN</sequence>
<accession>I4AF59</accession>
<proteinExistence type="predicted"/>
<evidence type="ECO:0000256" key="1">
    <source>
        <dbReference type="SAM" id="Phobius"/>
    </source>
</evidence>